<evidence type="ECO:0000313" key="6">
    <source>
        <dbReference type="RefSeq" id="XP_022335987.1"/>
    </source>
</evidence>
<reference evidence="6" key="1">
    <citation type="submission" date="2025-08" db="UniProtKB">
        <authorList>
            <consortium name="RefSeq"/>
        </authorList>
    </citation>
    <scope>IDENTIFICATION</scope>
    <source>
        <tissue evidence="6">Whole sample</tissue>
    </source>
</reference>
<dbReference type="GO" id="GO:0008270">
    <property type="term" value="F:zinc ion binding"/>
    <property type="evidence" value="ECO:0007669"/>
    <property type="project" value="UniProtKB-KW"/>
</dbReference>
<sequence>MDPEKRAQDVLRCDVCSDKELEKSQAEVHCSTCHTNVCSPCVAKHMASNDSKKHDIVLLHSANTEVDLPDCPSHSAMKCELFCKKCNMPICLKCLTSNHNSHAVEEIIELCKNKRADIQKNADKLRTEVIPKFEKLLVDEDEKMKEMIQAYNSIESTLEDHGKEIHKAVDAFITKFKVKVQQMKQTDDQILQQQREDINGLLSKAKQEAAQNELLERSRNVSELIAFNSKPKYVPILKNIIPPVFKPKPISDDVVESFFPPIPDSKTVDIEKKNRKLAAIGATTDKTLFTFQTPYKQLFRVARAKTGKLLTCGNENTIRCLNMQDKSVALSNPLQLNMIDICTNDGYNIFVCDSKSVYEGGTDMNYREFLTAPDGWSLEAMTGGRVKFQNPFPAFYTKFLEEKCLLLFLRRGDSKQSKVVKISDREPKKREFQYDSKGKALYNSNCHTFFLTENINGDICVSYSTTLVVIDKRGNLRFRYHGKVFDTFDKPFKPMGVTTDPRGNILLADHENRCIHLLDQDGNFVRYITCGGSFDKFG</sequence>
<dbReference type="InterPro" id="IPR011042">
    <property type="entry name" value="6-blade_b-propeller_TolB-like"/>
</dbReference>
<evidence type="ECO:0000313" key="5">
    <source>
        <dbReference type="Proteomes" id="UP000694844"/>
    </source>
</evidence>
<feature type="domain" description="B box-type" evidence="4">
    <location>
        <begin position="71"/>
        <end position="110"/>
    </location>
</feature>
<dbReference type="Gene3D" id="3.30.160.60">
    <property type="entry name" value="Classic Zinc Finger"/>
    <property type="match status" value="1"/>
</dbReference>
<evidence type="ECO:0000259" key="4">
    <source>
        <dbReference type="PROSITE" id="PS50119"/>
    </source>
</evidence>
<dbReference type="Gene3D" id="2.120.10.30">
    <property type="entry name" value="TolB, C-terminal domain"/>
    <property type="match status" value="1"/>
</dbReference>
<dbReference type="RefSeq" id="XP_022335987.1">
    <property type="nucleotide sequence ID" value="XM_022480279.1"/>
</dbReference>
<dbReference type="GeneID" id="111132468"/>
<dbReference type="KEGG" id="cvn:111132468"/>
<dbReference type="SUPFAM" id="SSF63829">
    <property type="entry name" value="Calcium-dependent phosphotriesterase"/>
    <property type="match status" value="1"/>
</dbReference>
<gene>
    <name evidence="6" type="primary">LOC111132468</name>
</gene>
<protein>
    <submittedName>
        <fullName evidence="6">Uncharacterized protein LOC111132468</fullName>
    </submittedName>
</protein>
<keyword evidence="2" id="KW-0862">Zinc</keyword>
<dbReference type="SMART" id="SM00336">
    <property type="entry name" value="BBOX"/>
    <property type="match status" value="2"/>
</dbReference>
<proteinExistence type="predicted"/>
<dbReference type="InterPro" id="IPR000315">
    <property type="entry name" value="Znf_B-box"/>
</dbReference>
<accession>A0A8B8E5W0</accession>
<dbReference type="Proteomes" id="UP000694844">
    <property type="component" value="Chromosome 5"/>
</dbReference>
<dbReference type="PANTHER" id="PTHR25462:SF296">
    <property type="entry name" value="MEIOTIC P26, ISOFORM F"/>
    <property type="match status" value="1"/>
</dbReference>
<evidence type="ECO:0000256" key="3">
    <source>
        <dbReference type="PROSITE-ProRule" id="PRU00504"/>
    </source>
</evidence>
<keyword evidence="2" id="KW-0479">Metal-binding</keyword>
<evidence type="ECO:0000256" key="2">
    <source>
        <dbReference type="PROSITE-ProRule" id="PRU00024"/>
    </source>
</evidence>
<dbReference type="PROSITE" id="PS51125">
    <property type="entry name" value="NHL"/>
    <property type="match status" value="1"/>
</dbReference>
<evidence type="ECO:0000256" key="1">
    <source>
        <dbReference type="ARBA" id="ARBA00022737"/>
    </source>
</evidence>
<name>A0A8B8E5W0_CRAVI</name>
<dbReference type="PROSITE" id="PS50119">
    <property type="entry name" value="ZF_BBOX"/>
    <property type="match status" value="2"/>
</dbReference>
<dbReference type="InterPro" id="IPR047153">
    <property type="entry name" value="TRIM45/56/19-like"/>
</dbReference>
<dbReference type="OrthoDB" id="6128620at2759"/>
<keyword evidence="1" id="KW-0677">Repeat</keyword>
<keyword evidence="2" id="KW-0863">Zinc-finger</keyword>
<dbReference type="AlphaFoldDB" id="A0A8B8E5W0"/>
<dbReference type="PANTHER" id="PTHR25462">
    <property type="entry name" value="BONUS, ISOFORM C-RELATED"/>
    <property type="match status" value="1"/>
</dbReference>
<dbReference type="InterPro" id="IPR001258">
    <property type="entry name" value="NHL_repeat"/>
</dbReference>
<dbReference type="Pfam" id="PF00643">
    <property type="entry name" value="zf-B_box"/>
    <property type="match status" value="1"/>
</dbReference>
<keyword evidence="5" id="KW-1185">Reference proteome</keyword>
<dbReference type="SUPFAM" id="SSF57845">
    <property type="entry name" value="B-box zinc-binding domain"/>
    <property type="match status" value="1"/>
</dbReference>
<feature type="repeat" description="NHL" evidence="3">
    <location>
        <begin position="494"/>
        <end position="521"/>
    </location>
</feature>
<organism evidence="5 6">
    <name type="scientific">Crassostrea virginica</name>
    <name type="common">Eastern oyster</name>
    <dbReference type="NCBI Taxonomy" id="6565"/>
    <lineage>
        <taxon>Eukaryota</taxon>
        <taxon>Metazoa</taxon>
        <taxon>Spiralia</taxon>
        <taxon>Lophotrochozoa</taxon>
        <taxon>Mollusca</taxon>
        <taxon>Bivalvia</taxon>
        <taxon>Autobranchia</taxon>
        <taxon>Pteriomorphia</taxon>
        <taxon>Ostreida</taxon>
        <taxon>Ostreoidea</taxon>
        <taxon>Ostreidae</taxon>
        <taxon>Crassostrea</taxon>
    </lineage>
</organism>
<feature type="domain" description="B box-type" evidence="4">
    <location>
        <begin position="8"/>
        <end position="59"/>
    </location>
</feature>